<dbReference type="Gene3D" id="2.150.10.10">
    <property type="entry name" value="Serralysin-like metalloprotease, C-terminal"/>
    <property type="match status" value="2"/>
</dbReference>
<dbReference type="PANTHER" id="PTHR39431">
    <property type="entry name" value="FRPA/C-RELATED PROTEIN"/>
    <property type="match status" value="1"/>
</dbReference>
<feature type="region of interest" description="Disordered" evidence="1">
    <location>
        <begin position="349"/>
        <end position="386"/>
    </location>
</feature>
<dbReference type="Pfam" id="PF00353">
    <property type="entry name" value="HemolysinCabind"/>
    <property type="match status" value="2"/>
</dbReference>
<accession>A0A1W1C5Z7</accession>
<dbReference type="EC" id="3.1.3.1" evidence="2"/>
<dbReference type="AlphaFoldDB" id="A0A1W1C5Z7"/>
<dbReference type="SUPFAM" id="SSF51120">
    <property type="entry name" value="beta-Roll"/>
    <property type="match status" value="1"/>
</dbReference>
<dbReference type="InterPro" id="IPR011049">
    <property type="entry name" value="Serralysin-like_metalloprot_C"/>
</dbReference>
<dbReference type="GO" id="GO:0004035">
    <property type="term" value="F:alkaline phosphatase activity"/>
    <property type="evidence" value="ECO:0007669"/>
    <property type="project" value="UniProtKB-EC"/>
</dbReference>
<dbReference type="EMBL" id="FPHF01000059">
    <property type="protein sequence ID" value="SFV61134.1"/>
    <property type="molecule type" value="Genomic_DNA"/>
</dbReference>
<evidence type="ECO:0000313" key="2">
    <source>
        <dbReference type="EMBL" id="SFV61134.1"/>
    </source>
</evidence>
<sequence>MSLKDIANKIGQYELKLTGSTPLEVVYVKSDNLYTFASGFTDETFETLLKYLDKNDYPKFETTGNLPFKLERNYLNNFNDQLGRYALLALRPYVTELDENIYTTIPSADNYSAKFIADRKALYEDAFIFEQKFGGSLDEFTPQYIDLKYGIETDWGVFKNIVGFGGGNGATLEGSVFGDRLYGVGLADGNGLHAYDDIIKGGSGDDYIEGGMGADELHGGSGDDIIYANANIAKQYDTDNNFTDKLYGGSGDDTLYGSVGKDELKGGDDFDTYYAGDGDTIMDSDGKGVVSFEGSLLTGGTLVKGSSNKYKGDGGVYTLDNGVLTFTKGTQTLTINNYIQDNQDLRIKLNKDDKDPLPKDDDKNKNDDDKNKNNDSDKSNNFSSPLVLDLNANGKTSEFLYDTDTYFDMDGDKLKERTAWIESSDGLLTLDKNQNGIVDNGSELFGNYSKLRDGRDATDGFNALESYDSNSDGVIDSQDGVTDDGELQTLSELNIKDVIYKQRWNDLEIEEIEKIA</sequence>
<dbReference type="PANTHER" id="PTHR39431:SF1">
    <property type="entry name" value="FRPA_C-RELATED PROTEIN"/>
    <property type="match status" value="1"/>
</dbReference>
<name>A0A1W1C5Z7_9ZZZZ</name>
<keyword evidence="2" id="KW-0378">Hydrolase</keyword>
<protein>
    <submittedName>
        <fullName evidence="2">Alkaline phosphatase</fullName>
        <ecNumber evidence="2">3.1.3.1</ecNumber>
    </submittedName>
</protein>
<gene>
    <name evidence="2" type="ORF">MNB_SM-4-1755</name>
</gene>
<dbReference type="PRINTS" id="PR00313">
    <property type="entry name" value="CABNDNGRPT"/>
</dbReference>
<evidence type="ECO:0000256" key="1">
    <source>
        <dbReference type="SAM" id="MobiDB-lite"/>
    </source>
</evidence>
<feature type="compositionally biased region" description="Basic and acidic residues" evidence="1">
    <location>
        <begin position="349"/>
        <end position="378"/>
    </location>
</feature>
<dbReference type="InterPro" id="IPR018511">
    <property type="entry name" value="Hemolysin-typ_Ca-bd_CS"/>
</dbReference>
<dbReference type="GO" id="GO:0005509">
    <property type="term" value="F:calcium ion binding"/>
    <property type="evidence" value="ECO:0007669"/>
    <property type="project" value="InterPro"/>
</dbReference>
<dbReference type="InterPro" id="IPR001343">
    <property type="entry name" value="Hemolysn_Ca-bd"/>
</dbReference>
<proteinExistence type="predicted"/>
<organism evidence="2">
    <name type="scientific">hydrothermal vent metagenome</name>
    <dbReference type="NCBI Taxonomy" id="652676"/>
    <lineage>
        <taxon>unclassified sequences</taxon>
        <taxon>metagenomes</taxon>
        <taxon>ecological metagenomes</taxon>
    </lineage>
</organism>
<dbReference type="PROSITE" id="PS00330">
    <property type="entry name" value="HEMOLYSIN_CALCIUM"/>
    <property type="match status" value="3"/>
</dbReference>
<reference evidence="2" key="1">
    <citation type="submission" date="2016-10" db="EMBL/GenBank/DDBJ databases">
        <authorList>
            <person name="de Groot N.N."/>
        </authorList>
    </citation>
    <scope>NUCLEOTIDE SEQUENCE</scope>
</reference>